<evidence type="ECO:0000313" key="8">
    <source>
        <dbReference type="Proteomes" id="UP000594508"/>
    </source>
</evidence>
<evidence type="ECO:0000256" key="4">
    <source>
        <dbReference type="ARBA" id="ARBA00023136"/>
    </source>
</evidence>
<keyword evidence="3 5" id="KW-1133">Transmembrane helix</keyword>
<sequence length="161" mass="18458">MNASSVIAMLQDKLPKNHAQLKTLEDKLNSFDETKINDLVSKIPQLNLKSPTIVFWVGSFVFGVLGVNRFMIGQTALGLAKLALFILYIVFIFLFSKVIISVDEWITPEEMLYLMDLAKTYSKIISIFEIIIIIWWVIDLFITDKSVRKQNLEKISKAIDE</sequence>
<dbReference type="RefSeq" id="WP_103557992.1">
    <property type="nucleotide sequence ID" value="NZ_CABPUA010000002.1"/>
</dbReference>
<feature type="transmembrane region" description="Helical" evidence="5">
    <location>
        <begin position="120"/>
        <end position="142"/>
    </location>
</feature>
<evidence type="ECO:0000256" key="1">
    <source>
        <dbReference type="ARBA" id="ARBA00004141"/>
    </source>
</evidence>
<dbReference type="InterPro" id="IPR007829">
    <property type="entry name" value="TM2"/>
</dbReference>
<keyword evidence="4 5" id="KW-0472">Membrane</keyword>
<dbReference type="Proteomes" id="UP000594508">
    <property type="component" value="Chromosome"/>
</dbReference>
<keyword evidence="2 5" id="KW-0812">Transmembrane</keyword>
<evidence type="ECO:0000256" key="2">
    <source>
        <dbReference type="ARBA" id="ARBA00022692"/>
    </source>
</evidence>
<feature type="domain" description="TM2" evidence="6">
    <location>
        <begin position="52"/>
        <end position="95"/>
    </location>
</feature>
<feature type="transmembrane region" description="Helical" evidence="5">
    <location>
        <begin position="79"/>
        <end position="100"/>
    </location>
</feature>
<evidence type="ECO:0000259" key="6">
    <source>
        <dbReference type="Pfam" id="PF05154"/>
    </source>
</evidence>
<dbReference type="EMBL" id="CP060707">
    <property type="protein sequence ID" value="QPH89084.1"/>
    <property type="molecule type" value="Genomic_DNA"/>
</dbReference>
<comment type="subcellular location">
    <subcellularLocation>
        <location evidence="1">Membrane</location>
        <topology evidence="1">Multi-pass membrane protein</topology>
    </subcellularLocation>
</comment>
<organism evidence="7 8">
    <name type="scientific">Campylobacter concisus</name>
    <dbReference type="NCBI Taxonomy" id="199"/>
    <lineage>
        <taxon>Bacteria</taxon>
        <taxon>Pseudomonadati</taxon>
        <taxon>Campylobacterota</taxon>
        <taxon>Epsilonproteobacteria</taxon>
        <taxon>Campylobacterales</taxon>
        <taxon>Campylobacteraceae</taxon>
        <taxon>Campylobacter</taxon>
    </lineage>
</organism>
<proteinExistence type="predicted"/>
<feature type="transmembrane region" description="Helical" evidence="5">
    <location>
        <begin position="53"/>
        <end position="72"/>
    </location>
</feature>
<gene>
    <name evidence="7" type="ORF">CVT00_05245</name>
</gene>
<evidence type="ECO:0000313" key="7">
    <source>
        <dbReference type="EMBL" id="QPH89084.1"/>
    </source>
</evidence>
<dbReference type="AlphaFoldDB" id="A0A7S9RCA2"/>
<accession>A0A7S9RCA2</accession>
<dbReference type="GO" id="GO:0016020">
    <property type="term" value="C:membrane"/>
    <property type="evidence" value="ECO:0007669"/>
    <property type="project" value="UniProtKB-SubCell"/>
</dbReference>
<evidence type="ECO:0000256" key="5">
    <source>
        <dbReference type="SAM" id="Phobius"/>
    </source>
</evidence>
<name>A0A7S9RCA2_9BACT</name>
<protein>
    <submittedName>
        <fullName evidence="7">TM2 domain-containing protein</fullName>
    </submittedName>
</protein>
<dbReference type="Pfam" id="PF05154">
    <property type="entry name" value="TM2"/>
    <property type="match status" value="1"/>
</dbReference>
<evidence type="ECO:0000256" key="3">
    <source>
        <dbReference type="ARBA" id="ARBA00022989"/>
    </source>
</evidence>
<reference evidence="7 8" key="1">
    <citation type="journal article" date="2018" name="Emerg. Microbes Infect.">
        <title>Genomic analysis of oral Campylobacter concisus strains identified a potential bacterial molecular marker associated with active Crohn's disease.</title>
        <authorList>
            <person name="Liu F."/>
            <person name="Ma R."/>
            <person name="Tay C.Y.A."/>
            <person name="Octavia S."/>
            <person name="Lan R."/>
            <person name="Chung H.K.L."/>
            <person name="Riordan S.M."/>
            <person name="Grimm M.C."/>
            <person name="Leong R.W."/>
            <person name="Tanaka M.M."/>
            <person name="Connor S."/>
            <person name="Zhang L."/>
        </authorList>
    </citation>
    <scope>NUCLEOTIDE SEQUENCE [LARGE SCALE GENOMIC DNA]</scope>
    <source>
        <strain evidence="7 8">P1CDO2</strain>
    </source>
</reference>